<evidence type="ECO:0000313" key="1">
    <source>
        <dbReference type="WBParaSite" id="TTAC_0000490901-mRNA-1"/>
    </source>
</evidence>
<sequence>LHNFAVRQQVELFPPSNYPPIDRRTMSVIATAAAAATTTTTLRSPSPSCNTSSTQANPLRGAGLHALAHLLPLILSPNLLHTHPFHPPLPSV</sequence>
<proteinExistence type="predicted"/>
<dbReference type="AlphaFoldDB" id="A0A0R3WVW9"/>
<accession>A0A0R3WVW9</accession>
<dbReference type="WBParaSite" id="TTAC_0000490901-mRNA-1">
    <property type="protein sequence ID" value="TTAC_0000490901-mRNA-1"/>
    <property type="gene ID" value="TTAC_0000490901"/>
</dbReference>
<organism evidence="1">
    <name type="scientific">Hydatigena taeniaeformis</name>
    <name type="common">Feline tapeworm</name>
    <name type="synonym">Taenia taeniaeformis</name>
    <dbReference type="NCBI Taxonomy" id="6205"/>
    <lineage>
        <taxon>Eukaryota</taxon>
        <taxon>Metazoa</taxon>
        <taxon>Spiralia</taxon>
        <taxon>Lophotrochozoa</taxon>
        <taxon>Platyhelminthes</taxon>
        <taxon>Cestoda</taxon>
        <taxon>Eucestoda</taxon>
        <taxon>Cyclophyllidea</taxon>
        <taxon>Taeniidae</taxon>
        <taxon>Hydatigera</taxon>
    </lineage>
</organism>
<name>A0A0R3WVW9_HYDTA</name>
<reference evidence="1" key="1">
    <citation type="submission" date="2017-02" db="UniProtKB">
        <authorList>
            <consortium name="WormBaseParasite"/>
        </authorList>
    </citation>
    <scope>IDENTIFICATION</scope>
</reference>
<protein>
    <submittedName>
        <fullName evidence="1">Ovule protein</fullName>
    </submittedName>
</protein>